<feature type="active site" description="Tele-AMP-histidine intermediate" evidence="1">
    <location>
        <position position="113"/>
    </location>
</feature>
<dbReference type="InterPro" id="IPR001310">
    <property type="entry name" value="Histidine_triad_HIT"/>
</dbReference>
<dbReference type="PANTHER" id="PTHR46648">
    <property type="entry name" value="HIT FAMILY PROTEIN 1"/>
    <property type="match status" value="1"/>
</dbReference>
<proteinExistence type="predicted"/>
<reference evidence="5 6" key="1">
    <citation type="journal article" date="2015" name="Stand. Genomic Sci.">
        <title>Genomic Encyclopedia of Bacterial and Archaeal Type Strains, Phase III: the genomes of soil and plant-associated and newly described type strains.</title>
        <authorList>
            <person name="Whitman W.B."/>
            <person name="Woyke T."/>
            <person name="Klenk H.P."/>
            <person name="Zhou Y."/>
            <person name="Lilburn T.G."/>
            <person name="Beck B.J."/>
            <person name="De Vos P."/>
            <person name="Vandamme P."/>
            <person name="Eisen J.A."/>
            <person name="Garrity G."/>
            <person name="Hugenholtz P."/>
            <person name="Kyrpides N.C."/>
        </authorList>
    </citation>
    <scope>NUCLEOTIDE SEQUENCE [LARGE SCALE GENOMIC DNA]</scope>
    <source>
        <strain evidence="5 6">VKM Ac-2540</strain>
    </source>
</reference>
<evidence type="ECO:0000256" key="3">
    <source>
        <dbReference type="PROSITE-ProRule" id="PRU00464"/>
    </source>
</evidence>
<dbReference type="RefSeq" id="WP_130440556.1">
    <property type="nucleotide sequence ID" value="NZ_SHKR01000011.1"/>
</dbReference>
<keyword evidence="6" id="KW-1185">Reference proteome</keyword>
<accession>A0A4Q7X7J7</accession>
<dbReference type="Proteomes" id="UP000292027">
    <property type="component" value="Unassembled WGS sequence"/>
</dbReference>
<gene>
    <name evidence="5" type="ORF">EV645_1218</name>
</gene>
<protein>
    <submittedName>
        <fullName evidence="5">Histidine triad (HIT) family protein</fullName>
    </submittedName>
</protein>
<dbReference type="SUPFAM" id="SSF54197">
    <property type="entry name" value="HIT-like"/>
    <property type="match status" value="1"/>
</dbReference>
<name>A0A4Q7X7J7_9ACTN</name>
<organism evidence="5 6">
    <name type="scientific">Kribbella rubisoli</name>
    <dbReference type="NCBI Taxonomy" id="3075929"/>
    <lineage>
        <taxon>Bacteria</taxon>
        <taxon>Bacillati</taxon>
        <taxon>Actinomycetota</taxon>
        <taxon>Actinomycetes</taxon>
        <taxon>Propionibacteriales</taxon>
        <taxon>Kribbellaceae</taxon>
        <taxon>Kribbella</taxon>
    </lineage>
</organism>
<dbReference type="AlphaFoldDB" id="A0A4Q7X7J7"/>
<dbReference type="PROSITE" id="PS51084">
    <property type="entry name" value="HIT_2"/>
    <property type="match status" value="1"/>
</dbReference>
<feature type="domain" description="HIT" evidence="4">
    <location>
        <begin position="12"/>
        <end position="126"/>
    </location>
</feature>
<dbReference type="Pfam" id="PF01230">
    <property type="entry name" value="HIT"/>
    <property type="match status" value="1"/>
</dbReference>
<dbReference type="OrthoDB" id="9784774at2"/>
<evidence type="ECO:0000313" key="5">
    <source>
        <dbReference type="EMBL" id="RZU19014.1"/>
    </source>
</evidence>
<dbReference type="Gene3D" id="3.30.428.10">
    <property type="entry name" value="HIT-like"/>
    <property type="match status" value="1"/>
</dbReference>
<dbReference type="EMBL" id="SHKR01000011">
    <property type="protein sequence ID" value="RZU19014.1"/>
    <property type="molecule type" value="Genomic_DNA"/>
</dbReference>
<evidence type="ECO:0000256" key="2">
    <source>
        <dbReference type="PIRSR" id="PIRSR601310-3"/>
    </source>
</evidence>
<dbReference type="InterPro" id="IPR011146">
    <property type="entry name" value="HIT-like"/>
</dbReference>
<dbReference type="GO" id="GO:0009117">
    <property type="term" value="P:nucleotide metabolic process"/>
    <property type="evidence" value="ECO:0007669"/>
    <property type="project" value="TreeGrafter"/>
</dbReference>
<dbReference type="GO" id="GO:0003824">
    <property type="term" value="F:catalytic activity"/>
    <property type="evidence" value="ECO:0007669"/>
    <property type="project" value="InterPro"/>
</dbReference>
<feature type="short sequence motif" description="Histidine triad motif" evidence="2 3">
    <location>
        <begin position="111"/>
        <end position="115"/>
    </location>
</feature>
<comment type="caution">
    <text evidence="5">The sequence shown here is derived from an EMBL/GenBank/DDBJ whole genome shotgun (WGS) entry which is preliminary data.</text>
</comment>
<dbReference type="InterPro" id="IPR036265">
    <property type="entry name" value="HIT-like_sf"/>
</dbReference>
<dbReference type="PANTHER" id="PTHR46648:SF1">
    <property type="entry name" value="ADENOSINE 5'-MONOPHOSPHORAMIDASE HNT1"/>
    <property type="match status" value="1"/>
</dbReference>
<sequence>MFNHEPAGYDCPFCLVLAGGEDNLTSQQDVVLRTDRAMAFVASRWWPNNLGHVLVVPTGHHENLYDLPSVDGHAVQDAVRAVAIAIRHTYGCDGVSTRQHNEPAGYQDAWHYHVHVFPRYKDDNLYNTPHLAQPATREEREPYARRLRSYFADQPVIPES</sequence>
<evidence type="ECO:0000259" key="4">
    <source>
        <dbReference type="PROSITE" id="PS51084"/>
    </source>
</evidence>
<evidence type="ECO:0000313" key="6">
    <source>
        <dbReference type="Proteomes" id="UP000292027"/>
    </source>
</evidence>
<evidence type="ECO:0000256" key="1">
    <source>
        <dbReference type="PIRSR" id="PIRSR601310-1"/>
    </source>
</evidence>